<evidence type="ECO:0000313" key="2">
    <source>
        <dbReference type="EMBL" id="CAH1106660.1"/>
    </source>
</evidence>
<dbReference type="Proteomes" id="UP001153636">
    <property type="component" value="Chromosome 2"/>
</dbReference>
<name>A0A9P0CVK8_9CUCU</name>
<keyword evidence="3" id="KW-1185">Reference proteome</keyword>
<proteinExistence type="predicted"/>
<feature type="compositionally biased region" description="Low complexity" evidence="1">
    <location>
        <begin position="39"/>
        <end position="54"/>
    </location>
</feature>
<organism evidence="2 3">
    <name type="scientific">Psylliodes chrysocephalus</name>
    <dbReference type="NCBI Taxonomy" id="3402493"/>
    <lineage>
        <taxon>Eukaryota</taxon>
        <taxon>Metazoa</taxon>
        <taxon>Ecdysozoa</taxon>
        <taxon>Arthropoda</taxon>
        <taxon>Hexapoda</taxon>
        <taxon>Insecta</taxon>
        <taxon>Pterygota</taxon>
        <taxon>Neoptera</taxon>
        <taxon>Endopterygota</taxon>
        <taxon>Coleoptera</taxon>
        <taxon>Polyphaga</taxon>
        <taxon>Cucujiformia</taxon>
        <taxon>Chrysomeloidea</taxon>
        <taxon>Chrysomelidae</taxon>
        <taxon>Galerucinae</taxon>
        <taxon>Alticini</taxon>
        <taxon>Psylliodes</taxon>
    </lineage>
</organism>
<feature type="compositionally biased region" description="Low complexity" evidence="1">
    <location>
        <begin position="15"/>
        <end position="27"/>
    </location>
</feature>
<feature type="region of interest" description="Disordered" evidence="1">
    <location>
        <begin position="1"/>
        <end position="99"/>
    </location>
</feature>
<dbReference type="OrthoDB" id="6351383at2759"/>
<reference evidence="2" key="1">
    <citation type="submission" date="2022-01" db="EMBL/GenBank/DDBJ databases">
        <authorList>
            <person name="King R."/>
        </authorList>
    </citation>
    <scope>NUCLEOTIDE SEQUENCE</scope>
</reference>
<evidence type="ECO:0000313" key="3">
    <source>
        <dbReference type="Proteomes" id="UP001153636"/>
    </source>
</evidence>
<gene>
    <name evidence="2" type="ORF">PSYICH_LOCUS7723</name>
</gene>
<sequence length="296" mass="34174">MADGPHVPLKRNASESDISSSDFSADDSIADRDYRPTVSGSKSSCESEYSISGEESSDENFEEPVQNVTQQAGTSRGVLVTPDEKKREKKKAPNQTKSWMQKKCREGLLGKETDILNSFWNLGTYKAQNTYLFGSIKAVPKKRSYKKKIKRRESPRKVTYQYFVKVNGIDIQLCKQEFLVSHGLQKSSKRVRLICNQTGEVFHKMTREENTAIGQIEHQKYLLNICFCYQGIPICLAIGISPKFKKHKRYLRQIYCPEDWYEAVRKSKRANPFKVIVMEQKYFLSFQKVPMVKKHN</sequence>
<protein>
    <submittedName>
        <fullName evidence="2">Uncharacterized protein</fullName>
    </submittedName>
</protein>
<dbReference type="AlphaFoldDB" id="A0A9P0CVK8"/>
<dbReference type="EMBL" id="OV651814">
    <property type="protein sequence ID" value="CAH1106660.1"/>
    <property type="molecule type" value="Genomic_DNA"/>
</dbReference>
<evidence type="ECO:0000256" key="1">
    <source>
        <dbReference type="SAM" id="MobiDB-lite"/>
    </source>
</evidence>
<accession>A0A9P0CVK8</accession>